<comment type="caution">
    <text evidence="1">The sequence shown here is derived from an EMBL/GenBank/DDBJ whole genome shotgun (WGS) entry which is preliminary data.</text>
</comment>
<keyword evidence="2" id="KW-1185">Reference proteome</keyword>
<evidence type="ECO:0000313" key="1">
    <source>
        <dbReference type="EMBL" id="DAD39300.1"/>
    </source>
</evidence>
<organism evidence="1 2">
    <name type="scientific">Nelumbo nucifera</name>
    <name type="common">Sacred lotus</name>
    <dbReference type="NCBI Taxonomy" id="4432"/>
    <lineage>
        <taxon>Eukaryota</taxon>
        <taxon>Viridiplantae</taxon>
        <taxon>Streptophyta</taxon>
        <taxon>Embryophyta</taxon>
        <taxon>Tracheophyta</taxon>
        <taxon>Spermatophyta</taxon>
        <taxon>Magnoliopsida</taxon>
        <taxon>Proteales</taxon>
        <taxon>Nelumbonaceae</taxon>
        <taxon>Nelumbo</taxon>
    </lineage>
</organism>
<dbReference type="Proteomes" id="UP000607653">
    <property type="component" value="Unassembled WGS sequence"/>
</dbReference>
<accession>A0A822Z3T5</accession>
<sequence length="128" mass="14123">MLYVHSPNPTSFTVEGLFHRKYPPLEAVVLYQRFPLKLSSVQALHRSTKSLLCCVPLKLSPIQALHRSTEGILCRASHSSPSNLFTTPSKVSFALLHRSRPSSSPLHRSSPLLCSTKAVQPLHRSAGV</sequence>
<gene>
    <name evidence="1" type="ORF">HUJ06_013623</name>
</gene>
<reference evidence="1 2" key="1">
    <citation type="journal article" date="2020" name="Mol. Biol. Evol.">
        <title>Distinct Expression and Methylation Patterns for Genes with Different Fates following a Single Whole-Genome Duplication in Flowering Plants.</title>
        <authorList>
            <person name="Shi T."/>
            <person name="Rahmani R.S."/>
            <person name="Gugger P.F."/>
            <person name="Wang M."/>
            <person name="Li H."/>
            <person name="Zhang Y."/>
            <person name="Li Z."/>
            <person name="Wang Q."/>
            <person name="Van de Peer Y."/>
            <person name="Marchal K."/>
            <person name="Chen J."/>
        </authorList>
    </citation>
    <scope>NUCLEOTIDE SEQUENCE [LARGE SCALE GENOMIC DNA]</scope>
    <source>
        <tissue evidence="1">Leaf</tissue>
    </source>
</reference>
<proteinExistence type="predicted"/>
<dbReference type="AlphaFoldDB" id="A0A822Z3T5"/>
<protein>
    <submittedName>
        <fullName evidence="1">Uncharacterized protein</fullName>
    </submittedName>
</protein>
<name>A0A822Z3T5_NELNU</name>
<evidence type="ECO:0000313" key="2">
    <source>
        <dbReference type="Proteomes" id="UP000607653"/>
    </source>
</evidence>
<dbReference type="EMBL" id="DUZY01000005">
    <property type="protein sequence ID" value="DAD39300.1"/>
    <property type="molecule type" value="Genomic_DNA"/>
</dbReference>